<reference evidence="9 10" key="1">
    <citation type="submission" date="2010-05" db="EMBL/GenBank/DDBJ databases">
        <title>The Genome Sequence of Thecamonas trahens ATCC 50062.</title>
        <authorList>
            <consortium name="The Broad Institute Genome Sequencing Platform"/>
            <person name="Russ C."/>
            <person name="Cuomo C."/>
            <person name="Shea T."/>
            <person name="Young S.K."/>
            <person name="Zeng Q."/>
            <person name="Koehrsen M."/>
            <person name="Haas B."/>
            <person name="Borodovsky M."/>
            <person name="Guigo R."/>
            <person name="Alvarado L."/>
            <person name="Berlin A."/>
            <person name="Bochicchio J."/>
            <person name="Borenstein D."/>
            <person name="Chapman S."/>
            <person name="Chen Z."/>
            <person name="Freedman E."/>
            <person name="Gellesch M."/>
            <person name="Goldberg J."/>
            <person name="Griggs A."/>
            <person name="Gujja S."/>
            <person name="Heilman E."/>
            <person name="Heiman D."/>
            <person name="Hepburn T."/>
            <person name="Howarth C."/>
            <person name="Jen D."/>
            <person name="Larson L."/>
            <person name="Mehta T."/>
            <person name="Park D."/>
            <person name="Pearson M."/>
            <person name="Roberts A."/>
            <person name="Saif S."/>
            <person name="Shenoy N."/>
            <person name="Sisk P."/>
            <person name="Stolte C."/>
            <person name="Sykes S."/>
            <person name="Thomson T."/>
            <person name="Walk T."/>
            <person name="White J."/>
            <person name="Yandava C."/>
            <person name="Burger G."/>
            <person name="Gray M.W."/>
            <person name="Holland P.W.H."/>
            <person name="King N."/>
            <person name="Lang F.B.F."/>
            <person name="Roger A.J."/>
            <person name="Ruiz-Trillo I."/>
            <person name="Lander E."/>
            <person name="Nusbaum C."/>
        </authorList>
    </citation>
    <scope>NUCLEOTIDE SEQUENCE [LARGE SCALE GENOMIC DNA]</scope>
    <source>
        <strain evidence="9 10">ATCC 50062</strain>
    </source>
</reference>
<comment type="function">
    <text evidence="6">Component of the 90S pre-ribosome involved in the maturation of rRNAs. Required for early cleavages of the pre-RNAs in the 40S ribosomal subunit maturation pathway.</text>
</comment>
<dbReference type="GO" id="GO:0000462">
    <property type="term" value="P:maturation of SSU-rRNA from tricistronic rRNA transcript (SSU-rRNA, 5.8S rRNA, LSU-rRNA)"/>
    <property type="evidence" value="ECO:0007669"/>
    <property type="project" value="TreeGrafter"/>
</dbReference>
<keyword evidence="4 6" id="KW-0698">rRNA processing</keyword>
<dbReference type="GeneID" id="25570008"/>
<dbReference type="AlphaFoldDB" id="A0A0L0DK09"/>
<dbReference type="OMA" id="QHEIGSE"/>
<evidence type="ECO:0000256" key="7">
    <source>
        <dbReference type="SAM" id="Coils"/>
    </source>
</evidence>
<dbReference type="OrthoDB" id="448446at2759"/>
<dbReference type="GO" id="GO:0030686">
    <property type="term" value="C:90S preribosome"/>
    <property type="evidence" value="ECO:0007669"/>
    <property type="project" value="TreeGrafter"/>
</dbReference>
<evidence type="ECO:0000256" key="8">
    <source>
        <dbReference type="SAM" id="MobiDB-lite"/>
    </source>
</evidence>
<keyword evidence="3 6" id="KW-0690">Ribosome biogenesis</keyword>
<keyword evidence="10" id="KW-1185">Reference proteome</keyword>
<dbReference type="GO" id="GO:0005730">
    <property type="term" value="C:nucleolus"/>
    <property type="evidence" value="ECO:0007669"/>
    <property type="project" value="UniProtKB-SubCell"/>
</dbReference>
<evidence type="ECO:0000256" key="4">
    <source>
        <dbReference type="ARBA" id="ARBA00022552"/>
    </source>
</evidence>
<evidence type="ECO:0000256" key="1">
    <source>
        <dbReference type="ARBA" id="ARBA00004604"/>
    </source>
</evidence>
<evidence type="ECO:0000313" key="10">
    <source>
        <dbReference type="Proteomes" id="UP000054408"/>
    </source>
</evidence>
<comment type="subcellular location">
    <subcellularLocation>
        <location evidence="1 6">Nucleus</location>
        <location evidence="1 6">Nucleolus</location>
    </subcellularLocation>
</comment>
<name>A0A0L0DK09_THETB</name>
<evidence type="ECO:0000256" key="5">
    <source>
        <dbReference type="ARBA" id="ARBA00023242"/>
    </source>
</evidence>
<dbReference type="PANTHER" id="PTHR21738">
    <property type="entry name" value="RIBOSOMAL RNA PROCESSING PROTEIN 36 HOMOLOG"/>
    <property type="match status" value="1"/>
</dbReference>
<keyword evidence="6" id="KW-0687">Ribonucleoprotein</keyword>
<dbReference type="PANTHER" id="PTHR21738:SF0">
    <property type="entry name" value="RIBOSOMAL RNA PROCESSING PROTEIN 36 HOMOLOG"/>
    <property type="match status" value="1"/>
</dbReference>
<dbReference type="STRING" id="461836.A0A0L0DK09"/>
<keyword evidence="5 6" id="KW-0539">Nucleus</keyword>
<feature type="compositionally biased region" description="Basic and acidic residues" evidence="8">
    <location>
        <begin position="12"/>
        <end position="26"/>
    </location>
</feature>
<protein>
    <recommendedName>
        <fullName evidence="6">rRNA biogenesis protein RRP36</fullName>
    </recommendedName>
</protein>
<dbReference type="eggNOG" id="KOG3190">
    <property type="taxonomic scope" value="Eukaryota"/>
</dbReference>
<keyword evidence="7" id="KW-0175">Coiled coil</keyword>
<accession>A0A0L0DK09</accession>
<feature type="region of interest" description="Disordered" evidence="8">
    <location>
        <begin position="305"/>
        <end position="330"/>
    </location>
</feature>
<sequence length="330" mass="36991">MGKGKGKGWPAKRGDDEQPVARDGKASRAAARAKWSEAAKAHDDEYTYTYSTSSSSVESGVSNDGEGCSSGSMDSVGYLDRSDVSEDDEELGTVLARVKGGLALARKRKRDALRRQRLGDSSDESGAGGWGSGSEGASSSDDERKSSQRPMKRQRTSRHGPVEMSAKTKPRGLPSRLRGGKKPVRARDPRFDSLVSGSTDHNLWYARYKHIREQQDVEMGQLRKSLKKERNPDARAELRDQLRKVQAMASNIDDRRAKARRNIERKRMEAALVAQGKNPYHLKNKDRKKLDLAIKFEELKKSGNLNKYVKRKRKKNLARDRKRMPSHANL</sequence>
<dbReference type="RefSeq" id="XP_013755894.1">
    <property type="nucleotide sequence ID" value="XM_013900440.1"/>
</dbReference>
<feature type="coiled-coil region" evidence="7">
    <location>
        <begin position="235"/>
        <end position="269"/>
    </location>
</feature>
<gene>
    <name evidence="9" type="ORF">AMSG_12093</name>
</gene>
<comment type="similarity">
    <text evidence="2 6">Belongs to the RRP36 family.</text>
</comment>
<dbReference type="Pfam" id="PF06102">
    <property type="entry name" value="RRP36"/>
    <property type="match status" value="1"/>
</dbReference>
<feature type="compositionally biased region" description="Basic residues" evidence="8">
    <location>
        <begin position="308"/>
        <end position="330"/>
    </location>
</feature>
<dbReference type="InterPro" id="IPR009292">
    <property type="entry name" value="RRP36"/>
</dbReference>
<evidence type="ECO:0000256" key="6">
    <source>
        <dbReference type="RuleBase" id="RU368027"/>
    </source>
</evidence>
<organism evidence="9 10">
    <name type="scientific">Thecamonas trahens ATCC 50062</name>
    <dbReference type="NCBI Taxonomy" id="461836"/>
    <lineage>
        <taxon>Eukaryota</taxon>
        <taxon>Apusozoa</taxon>
        <taxon>Apusomonadida</taxon>
        <taxon>Apusomonadidae</taxon>
        <taxon>Thecamonas</taxon>
    </lineage>
</organism>
<evidence type="ECO:0000256" key="3">
    <source>
        <dbReference type="ARBA" id="ARBA00022517"/>
    </source>
</evidence>
<proteinExistence type="inferred from homology"/>
<feature type="compositionally biased region" description="Basic and acidic residues" evidence="8">
    <location>
        <begin position="34"/>
        <end position="45"/>
    </location>
</feature>
<dbReference type="EMBL" id="GL349469">
    <property type="protein sequence ID" value="KNC51658.1"/>
    <property type="molecule type" value="Genomic_DNA"/>
</dbReference>
<evidence type="ECO:0000256" key="2">
    <source>
        <dbReference type="ARBA" id="ARBA00009418"/>
    </source>
</evidence>
<evidence type="ECO:0000313" key="9">
    <source>
        <dbReference type="EMBL" id="KNC51658.1"/>
    </source>
</evidence>
<dbReference type="Proteomes" id="UP000054408">
    <property type="component" value="Unassembled WGS sequence"/>
</dbReference>
<feature type="compositionally biased region" description="Low complexity" evidence="8">
    <location>
        <begin position="47"/>
        <end position="67"/>
    </location>
</feature>
<comment type="subunit">
    <text evidence="6">Associates with 90S and pre-40S pre-ribosomal particles.</text>
</comment>
<feature type="region of interest" description="Disordered" evidence="8">
    <location>
        <begin position="1"/>
        <end position="193"/>
    </location>
</feature>